<dbReference type="GO" id="GO:0032259">
    <property type="term" value="P:methylation"/>
    <property type="evidence" value="ECO:0007669"/>
    <property type="project" value="UniProtKB-KW"/>
</dbReference>
<feature type="domain" description="Methyltransferase" evidence="1">
    <location>
        <begin position="41"/>
        <end position="129"/>
    </location>
</feature>
<proteinExistence type="predicted"/>
<dbReference type="RefSeq" id="WP_214175707.1">
    <property type="nucleotide sequence ID" value="NZ_JAHCVK010000005.1"/>
</dbReference>
<gene>
    <name evidence="2" type="ORF">KI810_11600</name>
</gene>
<reference evidence="2 3" key="1">
    <citation type="submission" date="2021-05" db="EMBL/GenBank/DDBJ databases">
        <title>The draft genome of Geobacter luticola JCM 17780.</title>
        <authorList>
            <person name="Xu Z."/>
            <person name="Masuda Y."/>
            <person name="Itoh H."/>
            <person name="Senoo K."/>
        </authorList>
    </citation>
    <scope>NUCLEOTIDE SEQUENCE [LARGE SCALE GENOMIC DNA]</scope>
    <source>
        <strain evidence="2 3">JCM 17780</strain>
    </source>
</reference>
<comment type="caution">
    <text evidence="2">The sequence shown here is derived from an EMBL/GenBank/DDBJ whole genome shotgun (WGS) entry which is preliminary data.</text>
</comment>
<keyword evidence="2" id="KW-0808">Transferase</keyword>
<dbReference type="Pfam" id="PF13649">
    <property type="entry name" value="Methyltransf_25"/>
    <property type="match status" value="1"/>
</dbReference>
<dbReference type="PANTHER" id="PTHR43464">
    <property type="entry name" value="METHYLTRANSFERASE"/>
    <property type="match status" value="1"/>
</dbReference>
<name>A0ABS5SEA7_9BACT</name>
<dbReference type="CDD" id="cd02440">
    <property type="entry name" value="AdoMet_MTases"/>
    <property type="match status" value="1"/>
</dbReference>
<dbReference type="Proteomes" id="UP000756860">
    <property type="component" value="Unassembled WGS sequence"/>
</dbReference>
<evidence type="ECO:0000313" key="2">
    <source>
        <dbReference type="EMBL" id="MBT0653703.1"/>
    </source>
</evidence>
<sequence>MNEREYQRMYEVEDSHWWYVALHDLITGFVAREGRGRRLRILDAGCGTGRLCQLLLPYGDVEGCDISEQALACSRERGIEHLSHADLNCADLGENRYDLITSIDVLYHRAVTDDAAVLARFFRALRPGGLLILNLVAHEFLRSTHDIAVHTRKRYTRSEMVHHLTREGFVVEKATYRLGFLFVPIASYRVAKRFLSCRQPAERIASDVDLPSRLVNGLLLRVALMENRILRHCSAPMGTSVFVLARKPEVC</sequence>
<keyword evidence="2" id="KW-0489">Methyltransferase</keyword>
<dbReference type="EMBL" id="JAHCVK010000005">
    <property type="protein sequence ID" value="MBT0653703.1"/>
    <property type="molecule type" value="Genomic_DNA"/>
</dbReference>
<evidence type="ECO:0000259" key="1">
    <source>
        <dbReference type="Pfam" id="PF13649"/>
    </source>
</evidence>
<dbReference type="InterPro" id="IPR041698">
    <property type="entry name" value="Methyltransf_25"/>
</dbReference>
<organism evidence="2 3">
    <name type="scientific">Geomobilimonas luticola</name>
    <dbReference type="NCBI Taxonomy" id="1114878"/>
    <lineage>
        <taxon>Bacteria</taxon>
        <taxon>Pseudomonadati</taxon>
        <taxon>Thermodesulfobacteriota</taxon>
        <taxon>Desulfuromonadia</taxon>
        <taxon>Geobacterales</taxon>
        <taxon>Geobacteraceae</taxon>
        <taxon>Geomobilimonas</taxon>
    </lineage>
</organism>
<dbReference type="InterPro" id="IPR029063">
    <property type="entry name" value="SAM-dependent_MTases_sf"/>
</dbReference>
<accession>A0ABS5SEA7</accession>
<protein>
    <submittedName>
        <fullName evidence="2">Methyltransferase domain-containing protein</fullName>
    </submittedName>
</protein>
<dbReference type="SUPFAM" id="SSF53335">
    <property type="entry name" value="S-adenosyl-L-methionine-dependent methyltransferases"/>
    <property type="match status" value="1"/>
</dbReference>
<evidence type="ECO:0000313" key="3">
    <source>
        <dbReference type="Proteomes" id="UP000756860"/>
    </source>
</evidence>
<keyword evidence="3" id="KW-1185">Reference proteome</keyword>
<dbReference type="Gene3D" id="3.40.50.150">
    <property type="entry name" value="Vaccinia Virus protein VP39"/>
    <property type="match status" value="1"/>
</dbReference>
<dbReference type="GO" id="GO:0008168">
    <property type="term" value="F:methyltransferase activity"/>
    <property type="evidence" value="ECO:0007669"/>
    <property type="project" value="UniProtKB-KW"/>
</dbReference>
<dbReference type="PANTHER" id="PTHR43464:SF94">
    <property type="entry name" value="MALONYL-[ACYL-CARRIER PROTEIN] O-METHYLTRANSFERASE"/>
    <property type="match status" value="1"/>
</dbReference>